<dbReference type="AlphaFoldDB" id="A0A1B7LJK6"/>
<dbReference type="PROSITE" id="PS50905">
    <property type="entry name" value="FERRITIN_LIKE"/>
    <property type="match status" value="1"/>
</dbReference>
<evidence type="ECO:0000256" key="1">
    <source>
        <dbReference type="SAM" id="Coils"/>
    </source>
</evidence>
<dbReference type="RefSeq" id="WP_066666060.1">
    <property type="nucleotide sequence ID" value="NZ_LYVF01000009.1"/>
</dbReference>
<proteinExistence type="predicted"/>
<feature type="coiled-coil region" evidence="1">
    <location>
        <begin position="7"/>
        <end position="34"/>
    </location>
</feature>
<dbReference type="InterPro" id="IPR009040">
    <property type="entry name" value="Ferritin-like_diiron"/>
</dbReference>
<organism evidence="3 4">
    <name type="scientific">Desulfotomaculum copahuensis</name>
    <dbReference type="NCBI Taxonomy" id="1838280"/>
    <lineage>
        <taxon>Bacteria</taxon>
        <taxon>Bacillati</taxon>
        <taxon>Bacillota</taxon>
        <taxon>Clostridia</taxon>
        <taxon>Eubacteriales</taxon>
        <taxon>Desulfotomaculaceae</taxon>
        <taxon>Desulfotomaculum</taxon>
    </lineage>
</organism>
<reference evidence="3 4" key="1">
    <citation type="submission" date="2016-04" db="EMBL/GenBank/DDBJ databases">
        <authorList>
            <person name="Evans L.H."/>
            <person name="Alamgir A."/>
            <person name="Owens N."/>
            <person name="Weber N.D."/>
            <person name="Virtaneva K."/>
            <person name="Barbian K."/>
            <person name="Babar A."/>
            <person name="Rosenke K."/>
        </authorList>
    </citation>
    <scope>NUCLEOTIDE SEQUENCE [LARGE SCALE GENOMIC DNA]</scope>
    <source>
        <strain evidence="3 4">LMa1</strain>
    </source>
</reference>
<evidence type="ECO:0000259" key="2">
    <source>
        <dbReference type="PROSITE" id="PS50905"/>
    </source>
</evidence>
<feature type="domain" description="Ferritin-like diiron" evidence="2">
    <location>
        <begin position="1"/>
        <end position="90"/>
    </location>
</feature>
<dbReference type="InterPro" id="IPR003251">
    <property type="entry name" value="Rr_diiron-bd_dom"/>
</dbReference>
<evidence type="ECO:0000313" key="4">
    <source>
        <dbReference type="Proteomes" id="UP000078532"/>
    </source>
</evidence>
<comment type="caution">
    <text evidence="3">The sequence shown here is derived from an EMBL/GenBank/DDBJ whole genome shotgun (WGS) entry which is preliminary data.</text>
</comment>
<keyword evidence="4" id="KW-1185">Reference proteome</keyword>
<dbReference type="Gene3D" id="1.20.1260.10">
    <property type="match status" value="1"/>
</dbReference>
<dbReference type="EMBL" id="LYVF01000009">
    <property type="protein sequence ID" value="OAT86744.1"/>
    <property type="molecule type" value="Genomic_DNA"/>
</dbReference>
<protein>
    <recommendedName>
        <fullName evidence="2">Ferritin-like diiron domain-containing protein</fullName>
    </recommendedName>
</protein>
<dbReference type="GO" id="GO:0046872">
    <property type="term" value="F:metal ion binding"/>
    <property type="evidence" value="ECO:0007669"/>
    <property type="project" value="InterPro"/>
</dbReference>
<dbReference type="OrthoDB" id="1808845at2"/>
<name>A0A1B7LJK6_9FIRM</name>
<dbReference type="Proteomes" id="UP000078532">
    <property type="component" value="Unassembled WGS sequence"/>
</dbReference>
<dbReference type="InterPro" id="IPR009078">
    <property type="entry name" value="Ferritin-like_SF"/>
</dbReference>
<dbReference type="InterPro" id="IPR012347">
    <property type="entry name" value="Ferritin-like"/>
</dbReference>
<dbReference type="Pfam" id="PF02915">
    <property type="entry name" value="Rubrerythrin"/>
    <property type="match status" value="1"/>
</dbReference>
<keyword evidence="1" id="KW-0175">Coiled coil</keyword>
<gene>
    <name evidence="3" type="ORF">A6M21_02715</name>
</gene>
<evidence type="ECO:0000313" key="3">
    <source>
        <dbReference type="EMBL" id="OAT86744.1"/>
    </source>
</evidence>
<dbReference type="GO" id="GO:0016491">
    <property type="term" value="F:oxidoreductase activity"/>
    <property type="evidence" value="ECO:0007669"/>
    <property type="project" value="InterPro"/>
</dbReference>
<dbReference type="SUPFAM" id="SSF47240">
    <property type="entry name" value="Ferritin-like"/>
    <property type="match status" value="1"/>
</dbReference>
<sequence>MHTLSHLQEALNQKEQALMQYVRYMREAEDSENRKLAGLFADLAKAEEKHIAVIRDQLAESSGQSDVLNKYQEINQYNSQHSTYQEMPEQ</sequence>
<accession>A0A1B7LJK6</accession>